<keyword evidence="2" id="KW-1185">Reference proteome</keyword>
<protein>
    <submittedName>
        <fullName evidence="1">Uncharacterized protein</fullName>
    </submittedName>
</protein>
<evidence type="ECO:0000313" key="1">
    <source>
        <dbReference type="EMBL" id="TYP71959.1"/>
    </source>
</evidence>
<gene>
    <name evidence="1" type="ORF">BCM02_109238</name>
</gene>
<organism evidence="1 2">
    <name type="scientific">Paenibacillus methanolicus</name>
    <dbReference type="NCBI Taxonomy" id="582686"/>
    <lineage>
        <taxon>Bacteria</taxon>
        <taxon>Bacillati</taxon>
        <taxon>Bacillota</taxon>
        <taxon>Bacilli</taxon>
        <taxon>Bacillales</taxon>
        <taxon>Paenibacillaceae</taxon>
        <taxon>Paenibacillus</taxon>
    </lineage>
</organism>
<name>A0A5S5BYE1_9BACL</name>
<dbReference type="Proteomes" id="UP000323257">
    <property type="component" value="Unassembled WGS sequence"/>
</dbReference>
<dbReference type="EMBL" id="VNHS01000009">
    <property type="protein sequence ID" value="TYP71959.1"/>
    <property type="molecule type" value="Genomic_DNA"/>
</dbReference>
<reference evidence="1 2" key="1">
    <citation type="submission" date="2019-07" db="EMBL/GenBank/DDBJ databases">
        <title>Genomic Encyclopedia of Type Strains, Phase III (KMG-III): the genomes of soil and plant-associated and newly described type strains.</title>
        <authorList>
            <person name="Whitman W."/>
        </authorList>
    </citation>
    <scope>NUCLEOTIDE SEQUENCE [LARGE SCALE GENOMIC DNA]</scope>
    <source>
        <strain evidence="1 2">BL24</strain>
    </source>
</reference>
<dbReference type="AlphaFoldDB" id="A0A5S5BYE1"/>
<evidence type="ECO:0000313" key="2">
    <source>
        <dbReference type="Proteomes" id="UP000323257"/>
    </source>
</evidence>
<accession>A0A5S5BYE1</accession>
<sequence length="36" mass="4221">MSGLYKKDCRTIRFYVKIKLVNIDCGYLIQLEEPVA</sequence>
<proteinExistence type="predicted"/>
<comment type="caution">
    <text evidence="1">The sequence shown here is derived from an EMBL/GenBank/DDBJ whole genome shotgun (WGS) entry which is preliminary data.</text>
</comment>